<evidence type="ECO:0000259" key="1">
    <source>
        <dbReference type="Pfam" id="PF00534"/>
    </source>
</evidence>
<dbReference type="Gene3D" id="3.40.50.2000">
    <property type="entry name" value="Glycogen Phosphorylase B"/>
    <property type="match status" value="2"/>
</dbReference>
<name>A0A0W8E2S8_9ZZZZ</name>
<sequence length="398" mass="44394">MRILIGADSFYPYISGVSVTTLNLASYLSAQGHEVVVIAPSKNRRNYKENFDRGFLVWRVGSIPNPFRKDLRMGVYKWRQLRGFIASWNPDIIHLQDPGSIGLALLGPAKAQMVPIIVSHHFTLDFVLSYLRFLRPAHTYVRKSLSSALIRFYNSCQHIVCPSQMVKQELLDLGLKKPVTVVSNGVNLDRFINDESNDDIRSRYDLPKEPLVLYVGRIAKEKNIETLIRSIPLVLGRVKAHFVLCGGGELVEDFSRLIERMGLSDNVSFLGQIDYQSSDLPQIYRSAACFAIPAKMETQSIVTLEAMASGLPIVAARAGALPELVADGDNGFLFNPGDSEELAKKICRLLEDDNLSQAMGQRSIVKVVQHEINSSLQIIEEIYYEVVNNAVVKASKLG</sequence>
<dbReference type="InterPro" id="IPR001296">
    <property type="entry name" value="Glyco_trans_1"/>
</dbReference>
<keyword evidence="3" id="KW-0808">Transferase</keyword>
<dbReference type="GO" id="GO:0016757">
    <property type="term" value="F:glycosyltransferase activity"/>
    <property type="evidence" value="ECO:0007669"/>
    <property type="project" value="InterPro"/>
</dbReference>
<proteinExistence type="predicted"/>
<feature type="domain" description="Glycosyl transferase family 1" evidence="1">
    <location>
        <begin position="200"/>
        <end position="362"/>
    </location>
</feature>
<gene>
    <name evidence="3" type="ORF">ASZ90_019675</name>
</gene>
<dbReference type="EMBL" id="LNQE01001901">
    <property type="protein sequence ID" value="KUG02901.1"/>
    <property type="molecule type" value="Genomic_DNA"/>
</dbReference>
<dbReference type="AlphaFoldDB" id="A0A0W8E2S8"/>
<dbReference type="InterPro" id="IPR050194">
    <property type="entry name" value="Glycosyltransferase_grp1"/>
</dbReference>
<dbReference type="SUPFAM" id="SSF53756">
    <property type="entry name" value="UDP-Glycosyltransferase/glycogen phosphorylase"/>
    <property type="match status" value="1"/>
</dbReference>
<accession>A0A0W8E2S8</accession>
<dbReference type="PANTHER" id="PTHR45947:SF3">
    <property type="entry name" value="SULFOQUINOVOSYL TRANSFERASE SQD2"/>
    <property type="match status" value="1"/>
</dbReference>
<dbReference type="Pfam" id="PF13439">
    <property type="entry name" value="Glyco_transf_4"/>
    <property type="match status" value="1"/>
</dbReference>
<dbReference type="Pfam" id="PF00534">
    <property type="entry name" value="Glycos_transf_1"/>
    <property type="match status" value="1"/>
</dbReference>
<evidence type="ECO:0000259" key="2">
    <source>
        <dbReference type="Pfam" id="PF13439"/>
    </source>
</evidence>
<comment type="caution">
    <text evidence="3">The sequence shown here is derived from an EMBL/GenBank/DDBJ whole genome shotgun (WGS) entry which is preliminary data.</text>
</comment>
<reference evidence="3" key="1">
    <citation type="journal article" date="2015" name="Proc. Natl. Acad. Sci. U.S.A.">
        <title>Networks of energetic and metabolic interactions define dynamics in microbial communities.</title>
        <authorList>
            <person name="Embree M."/>
            <person name="Liu J.K."/>
            <person name="Al-Bassam M.M."/>
            <person name="Zengler K."/>
        </authorList>
    </citation>
    <scope>NUCLEOTIDE SEQUENCE</scope>
</reference>
<dbReference type="PANTHER" id="PTHR45947">
    <property type="entry name" value="SULFOQUINOVOSYL TRANSFERASE SQD2"/>
    <property type="match status" value="1"/>
</dbReference>
<protein>
    <submittedName>
        <fullName evidence="3">Glycosyltransferase</fullName>
    </submittedName>
</protein>
<evidence type="ECO:0000313" key="3">
    <source>
        <dbReference type="EMBL" id="KUG02901.1"/>
    </source>
</evidence>
<feature type="domain" description="Glycosyltransferase subfamily 4-like N-terminal" evidence="2">
    <location>
        <begin position="14"/>
        <end position="190"/>
    </location>
</feature>
<dbReference type="InterPro" id="IPR028098">
    <property type="entry name" value="Glyco_trans_4-like_N"/>
</dbReference>
<organism evidence="3">
    <name type="scientific">hydrocarbon metagenome</name>
    <dbReference type="NCBI Taxonomy" id="938273"/>
    <lineage>
        <taxon>unclassified sequences</taxon>
        <taxon>metagenomes</taxon>
        <taxon>ecological metagenomes</taxon>
    </lineage>
</organism>